<dbReference type="Proteomes" id="UP000177082">
    <property type="component" value="Unassembled WGS sequence"/>
</dbReference>
<gene>
    <name evidence="1" type="ORF">A2961_04295</name>
</gene>
<organism evidence="1 2">
    <name type="scientific">Candidatus Woesebacteria bacterium RIFCSPLOWO2_01_FULL_39_21</name>
    <dbReference type="NCBI Taxonomy" id="1802519"/>
    <lineage>
        <taxon>Bacteria</taxon>
        <taxon>Candidatus Woeseibacteriota</taxon>
    </lineage>
</organism>
<sequence length="86" mass="9767">MDVHVPVDNKVQIAQHKLESTTVVSLSIKTETTARTKQRLMVVITILYKIPLISVRKVDPIQMLIFLRSVYQSTLTDQLAEAKGQF</sequence>
<dbReference type="AlphaFoldDB" id="A0A1F8BLA1"/>
<proteinExistence type="predicted"/>
<protein>
    <submittedName>
        <fullName evidence="1">Uncharacterized protein</fullName>
    </submittedName>
</protein>
<name>A0A1F8BLA1_9BACT</name>
<evidence type="ECO:0000313" key="2">
    <source>
        <dbReference type="Proteomes" id="UP000177082"/>
    </source>
</evidence>
<dbReference type="EMBL" id="MGHF01000006">
    <property type="protein sequence ID" value="OGM64449.1"/>
    <property type="molecule type" value="Genomic_DNA"/>
</dbReference>
<comment type="caution">
    <text evidence="1">The sequence shown here is derived from an EMBL/GenBank/DDBJ whole genome shotgun (WGS) entry which is preliminary data.</text>
</comment>
<reference evidence="1 2" key="1">
    <citation type="journal article" date="2016" name="Nat. Commun.">
        <title>Thousands of microbial genomes shed light on interconnected biogeochemical processes in an aquifer system.</title>
        <authorList>
            <person name="Anantharaman K."/>
            <person name="Brown C.T."/>
            <person name="Hug L.A."/>
            <person name="Sharon I."/>
            <person name="Castelle C.J."/>
            <person name="Probst A.J."/>
            <person name="Thomas B.C."/>
            <person name="Singh A."/>
            <person name="Wilkins M.J."/>
            <person name="Karaoz U."/>
            <person name="Brodie E.L."/>
            <person name="Williams K.H."/>
            <person name="Hubbard S.S."/>
            <person name="Banfield J.F."/>
        </authorList>
    </citation>
    <scope>NUCLEOTIDE SEQUENCE [LARGE SCALE GENOMIC DNA]</scope>
</reference>
<evidence type="ECO:0000313" key="1">
    <source>
        <dbReference type="EMBL" id="OGM64449.1"/>
    </source>
</evidence>
<accession>A0A1F8BLA1</accession>
<dbReference type="STRING" id="1802519.A2961_04295"/>